<evidence type="ECO:0000256" key="2">
    <source>
        <dbReference type="ARBA" id="ARBA00022448"/>
    </source>
</evidence>
<keyword evidence="5" id="KW-0496">Mitochondrion</keyword>
<dbReference type="Proteomes" id="UP000274922">
    <property type="component" value="Unassembled WGS sequence"/>
</dbReference>
<evidence type="ECO:0000259" key="7">
    <source>
        <dbReference type="Pfam" id="PF10568"/>
    </source>
</evidence>
<dbReference type="PANTHER" id="PTHR12289:SF41">
    <property type="entry name" value="FAILED AXON CONNECTIONS-RELATED"/>
    <property type="match status" value="1"/>
</dbReference>
<dbReference type="PANTHER" id="PTHR12289">
    <property type="entry name" value="METAXIN RELATED"/>
    <property type="match status" value="1"/>
</dbReference>
<dbReference type="GO" id="GO:0001401">
    <property type="term" value="C:SAM complex"/>
    <property type="evidence" value="ECO:0007669"/>
    <property type="project" value="InterPro"/>
</dbReference>
<evidence type="ECO:0000256" key="5">
    <source>
        <dbReference type="ARBA" id="ARBA00023128"/>
    </source>
</evidence>
<evidence type="ECO:0000256" key="6">
    <source>
        <dbReference type="ARBA" id="ARBA00023136"/>
    </source>
</evidence>
<keyword evidence="2" id="KW-0813">Transport</keyword>
<dbReference type="InterPro" id="IPR033468">
    <property type="entry name" value="Metaxin_GST"/>
</dbReference>
<dbReference type="InterPro" id="IPR019564">
    <property type="entry name" value="Sam37/metaxin_N"/>
</dbReference>
<reference evidence="10" key="1">
    <citation type="journal article" date="2018" name="Nat. Microbiol.">
        <title>Leveraging single-cell genomics to expand the fungal tree of life.</title>
        <authorList>
            <person name="Ahrendt S.R."/>
            <person name="Quandt C.A."/>
            <person name="Ciobanu D."/>
            <person name="Clum A."/>
            <person name="Salamov A."/>
            <person name="Andreopoulos B."/>
            <person name="Cheng J.F."/>
            <person name="Woyke T."/>
            <person name="Pelin A."/>
            <person name="Henrissat B."/>
            <person name="Reynolds N.K."/>
            <person name="Benny G.L."/>
            <person name="Smith M.E."/>
            <person name="James T.Y."/>
            <person name="Grigoriev I.V."/>
        </authorList>
    </citation>
    <scope>NUCLEOTIDE SEQUENCE [LARGE SCALE GENOMIC DNA]</scope>
    <source>
        <strain evidence="10">ATCC 52028</strain>
    </source>
</reference>
<feature type="domain" description="Metaxin glutathione S-transferase" evidence="8">
    <location>
        <begin position="162"/>
        <end position="220"/>
    </location>
</feature>
<dbReference type="Pfam" id="PF10568">
    <property type="entry name" value="Tom37"/>
    <property type="match status" value="1"/>
</dbReference>
<keyword evidence="3" id="KW-1000">Mitochondrion outer membrane</keyword>
<evidence type="ECO:0000256" key="3">
    <source>
        <dbReference type="ARBA" id="ARBA00022787"/>
    </source>
</evidence>
<name>A0A4P9XBV6_9FUNG</name>
<accession>A0A4P9XBV6</accession>
<dbReference type="OrthoDB" id="5835136at2759"/>
<feature type="non-terminal residue" evidence="9">
    <location>
        <position position="1"/>
    </location>
</feature>
<sequence length="221" mass="24540">PEYELWAWGPGLGQLSFDPFCLSIITYLQLAGIPWKLHVTTNWKRSNTGRLPVLRHGAVTAHGTTEILKLLSKRPFDLDGRLSPSELADHAALIAMIEETLHDAWLYTLWVERANFAEITEKHIPMSWIERRYLPYLLREQAQARLAGAYGMASVFRIFGAARACYAALEARMGDGVFLGGATPAALDAVVYGHLALHLAPSLSVPHLSSMLAFEFPRLCA</sequence>
<keyword evidence="4" id="KW-0653">Protein transport</keyword>
<evidence type="ECO:0000313" key="10">
    <source>
        <dbReference type="Proteomes" id="UP000274922"/>
    </source>
</evidence>
<dbReference type="GO" id="GO:0015031">
    <property type="term" value="P:protein transport"/>
    <property type="evidence" value="ECO:0007669"/>
    <property type="project" value="UniProtKB-KW"/>
</dbReference>
<dbReference type="SUPFAM" id="SSF52833">
    <property type="entry name" value="Thioredoxin-like"/>
    <property type="match status" value="1"/>
</dbReference>
<feature type="non-terminal residue" evidence="9">
    <location>
        <position position="221"/>
    </location>
</feature>
<dbReference type="CDD" id="cd03054">
    <property type="entry name" value="GST_N_Metaxin"/>
    <property type="match status" value="1"/>
</dbReference>
<dbReference type="InterPro" id="IPR036249">
    <property type="entry name" value="Thioredoxin-like_sf"/>
</dbReference>
<evidence type="ECO:0000313" key="9">
    <source>
        <dbReference type="EMBL" id="RKP02630.1"/>
    </source>
</evidence>
<proteinExistence type="predicted"/>
<gene>
    <name evidence="9" type="ORF">CXG81DRAFT_819</name>
</gene>
<keyword evidence="10" id="KW-1185">Reference proteome</keyword>
<feature type="domain" description="Mitochondrial outer membrane transport complex Sam37/metaxin N-terminal" evidence="7">
    <location>
        <begin position="21"/>
        <end position="123"/>
    </location>
</feature>
<dbReference type="STRING" id="1555241.A0A4P9XBV6"/>
<evidence type="ECO:0000256" key="4">
    <source>
        <dbReference type="ARBA" id="ARBA00022927"/>
    </source>
</evidence>
<protein>
    <recommendedName>
        <fullName evidence="11">Thioredoxin-like fold domain-containing protein</fullName>
    </recommendedName>
</protein>
<organism evidence="9 10">
    <name type="scientific">Caulochytrium protostelioides</name>
    <dbReference type="NCBI Taxonomy" id="1555241"/>
    <lineage>
        <taxon>Eukaryota</taxon>
        <taxon>Fungi</taxon>
        <taxon>Fungi incertae sedis</taxon>
        <taxon>Chytridiomycota</taxon>
        <taxon>Chytridiomycota incertae sedis</taxon>
        <taxon>Chytridiomycetes</taxon>
        <taxon>Caulochytriales</taxon>
        <taxon>Caulochytriaceae</taxon>
        <taxon>Caulochytrium</taxon>
    </lineage>
</organism>
<dbReference type="AlphaFoldDB" id="A0A4P9XBV6"/>
<dbReference type="Pfam" id="PF17171">
    <property type="entry name" value="GST_C_6"/>
    <property type="match status" value="1"/>
</dbReference>
<evidence type="ECO:0000256" key="1">
    <source>
        <dbReference type="ARBA" id="ARBA00004294"/>
    </source>
</evidence>
<evidence type="ECO:0000259" key="8">
    <source>
        <dbReference type="Pfam" id="PF17171"/>
    </source>
</evidence>
<keyword evidence="6" id="KW-0472">Membrane</keyword>
<dbReference type="InterPro" id="IPR050931">
    <property type="entry name" value="Mito_Protein_Transport_Metaxin"/>
</dbReference>
<comment type="subcellular location">
    <subcellularLocation>
        <location evidence="1">Mitochondrion outer membrane</location>
    </subcellularLocation>
</comment>
<dbReference type="EMBL" id="ML014138">
    <property type="protein sequence ID" value="RKP02630.1"/>
    <property type="molecule type" value="Genomic_DNA"/>
</dbReference>
<evidence type="ECO:0008006" key="11">
    <source>
        <dbReference type="Google" id="ProtNLM"/>
    </source>
</evidence>
<dbReference type="GO" id="GO:0007005">
    <property type="term" value="P:mitochondrion organization"/>
    <property type="evidence" value="ECO:0007669"/>
    <property type="project" value="TreeGrafter"/>
</dbReference>